<dbReference type="EMBL" id="CAJVQC010172870">
    <property type="protein sequence ID" value="CAG8850834.1"/>
    <property type="molecule type" value="Genomic_DNA"/>
</dbReference>
<name>A0ACA9T0B9_9GLOM</name>
<keyword evidence="2" id="KW-1185">Reference proteome</keyword>
<protein>
    <submittedName>
        <fullName evidence="1">13266_t:CDS:1</fullName>
    </submittedName>
</protein>
<dbReference type="Proteomes" id="UP000789920">
    <property type="component" value="Unassembled WGS sequence"/>
</dbReference>
<comment type="caution">
    <text evidence="1">The sequence shown here is derived from an EMBL/GenBank/DDBJ whole genome shotgun (WGS) entry which is preliminary data.</text>
</comment>
<feature type="non-terminal residue" evidence="1">
    <location>
        <position position="103"/>
    </location>
</feature>
<feature type="non-terminal residue" evidence="1">
    <location>
        <position position="1"/>
    </location>
</feature>
<proteinExistence type="predicted"/>
<sequence length="103" mass="12293">NILTRFYQHKNRQWTAREKLFVITYLERVPGATVCGMADLFKIQPKQIRDWRNKWSELMMAQPHVKRLNSGTKSSYPDLEVELADWIRVHHNELKPVSRSMVQ</sequence>
<gene>
    <name evidence="1" type="ORF">RPERSI_LOCUS36282</name>
</gene>
<accession>A0ACA9T0B9</accession>
<evidence type="ECO:0000313" key="1">
    <source>
        <dbReference type="EMBL" id="CAG8850834.1"/>
    </source>
</evidence>
<organism evidence="1 2">
    <name type="scientific">Racocetra persica</name>
    <dbReference type="NCBI Taxonomy" id="160502"/>
    <lineage>
        <taxon>Eukaryota</taxon>
        <taxon>Fungi</taxon>
        <taxon>Fungi incertae sedis</taxon>
        <taxon>Mucoromycota</taxon>
        <taxon>Glomeromycotina</taxon>
        <taxon>Glomeromycetes</taxon>
        <taxon>Diversisporales</taxon>
        <taxon>Gigasporaceae</taxon>
        <taxon>Racocetra</taxon>
    </lineage>
</organism>
<reference evidence="1" key="1">
    <citation type="submission" date="2021-06" db="EMBL/GenBank/DDBJ databases">
        <authorList>
            <person name="Kallberg Y."/>
            <person name="Tangrot J."/>
            <person name="Rosling A."/>
        </authorList>
    </citation>
    <scope>NUCLEOTIDE SEQUENCE</scope>
    <source>
        <strain evidence="1">MA461A</strain>
    </source>
</reference>
<evidence type="ECO:0000313" key="2">
    <source>
        <dbReference type="Proteomes" id="UP000789920"/>
    </source>
</evidence>